<accession>A0A2R4W271</accession>
<dbReference type="InterPro" id="IPR004090">
    <property type="entry name" value="Chemotax_Me-accpt_rcpt"/>
</dbReference>
<dbReference type="PANTHER" id="PTHR32089">
    <property type="entry name" value="METHYL-ACCEPTING CHEMOTAXIS PROTEIN MCPB"/>
    <property type="match status" value="1"/>
</dbReference>
<dbReference type="InterPro" id="IPR012292">
    <property type="entry name" value="Globin/Proto"/>
</dbReference>
<keyword evidence="1 3" id="KW-0807">Transducer</keyword>
<dbReference type="PANTHER" id="PTHR32089:SF112">
    <property type="entry name" value="LYSOZYME-LIKE PROTEIN-RELATED"/>
    <property type="match status" value="1"/>
</dbReference>
<dbReference type="GO" id="GO:0004888">
    <property type="term" value="F:transmembrane signaling receptor activity"/>
    <property type="evidence" value="ECO:0007669"/>
    <property type="project" value="InterPro"/>
</dbReference>
<dbReference type="SUPFAM" id="SSF58104">
    <property type="entry name" value="Methyl-accepting chemotaxis protein (MCP) signaling domain"/>
    <property type="match status" value="1"/>
</dbReference>
<dbReference type="Proteomes" id="UP000244792">
    <property type="component" value="Chromosome"/>
</dbReference>
<evidence type="ECO:0000259" key="4">
    <source>
        <dbReference type="PROSITE" id="PS50111"/>
    </source>
</evidence>
<dbReference type="PROSITE" id="PS50111">
    <property type="entry name" value="CHEMOTAXIS_TRANSDUC_2"/>
    <property type="match status" value="1"/>
</dbReference>
<dbReference type="SUPFAM" id="SSF46458">
    <property type="entry name" value="Globin-like"/>
    <property type="match status" value="1"/>
</dbReference>
<dbReference type="RefSeq" id="WP_108309785.1">
    <property type="nucleotide sequence ID" value="NZ_CP020921.1"/>
</dbReference>
<dbReference type="GO" id="GO:0020037">
    <property type="term" value="F:heme binding"/>
    <property type="evidence" value="ECO:0007669"/>
    <property type="project" value="InterPro"/>
</dbReference>
<name>A0A2R4W271_THEAF</name>
<dbReference type="InterPro" id="IPR009050">
    <property type="entry name" value="Globin-like_sf"/>
</dbReference>
<dbReference type="GO" id="GO:0016020">
    <property type="term" value="C:membrane"/>
    <property type="evidence" value="ECO:0007669"/>
    <property type="project" value="InterPro"/>
</dbReference>
<dbReference type="OrthoDB" id="9816519at2"/>
<sequence length="249" mass="29297">MEENLTNDSKYQQRFRYLGLTIEDLQRMAKFRPYFEKKADSFVKRFYDHITSFSNLKEIIDKNSTLERLSKTMRDYFISLTSPVIDEEYFQRRLFVGKKHQLIGLYPSWYLGAYRLYFEEISSIVHEVEKDESEFAKSFSAFVKRIILDIQLIIDNYFSEQLEHIIKTQEQVSEAVKVVESIAGRTNILSLNASIEAARAGEAGRTFAVVAKEVRKLAEDSSRSSKKIMEMIDKNMREIRQIKYQEETS</sequence>
<dbReference type="AlphaFoldDB" id="A0A2R4W271"/>
<evidence type="ECO:0000313" key="5">
    <source>
        <dbReference type="EMBL" id="AWB10921.1"/>
    </source>
</evidence>
<dbReference type="GO" id="GO:0007165">
    <property type="term" value="P:signal transduction"/>
    <property type="evidence" value="ECO:0007669"/>
    <property type="project" value="UniProtKB-KW"/>
</dbReference>
<evidence type="ECO:0000313" key="6">
    <source>
        <dbReference type="Proteomes" id="UP000244792"/>
    </source>
</evidence>
<dbReference type="InterPro" id="IPR004089">
    <property type="entry name" value="MCPsignal_dom"/>
</dbReference>
<evidence type="ECO:0000256" key="2">
    <source>
        <dbReference type="ARBA" id="ARBA00029447"/>
    </source>
</evidence>
<dbReference type="Gene3D" id="1.10.490.10">
    <property type="entry name" value="Globins"/>
    <property type="match status" value="1"/>
</dbReference>
<comment type="similarity">
    <text evidence="2">Belongs to the methyl-accepting chemotaxis (MCP) protein family.</text>
</comment>
<protein>
    <submittedName>
        <fullName evidence="5">Methyl-accepting chemotaxis protein (MCP) signaling domain-containing protein</fullName>
    </submittedName>
</protein>
<dbReference type="InterPro" id="IPR044398">
    <property type="entry name" value="Globin-sensor_dom"/>
</dbReference>
<dbReference type="PRINTS" id="PR00260">
    <property type="entry name" value="CHEMTRNSDUCR"/>
</dbReference>
<dbReference type="KEGG" id="taci:TDSAC_1585"/>
<proteinExistence type="inferred from homology"/>
<dbReference type="CDD" id="cd01068">
    <property type="entry name" value="globin_sensor"/>
    <property type="match status" value="1"/>
</dbReference>
<dbReference type="EMBL" id="CP020921">
    <property type="protein sequence ID" value="AWB10921.1"/>
    <property type="molecule type" value="Genomic_DNA"/>
</dbReference>
<evidence type="ECO:0000256" key="3">
    <source>
        <dbReference type="PROSITE-ProRule" id="PRU00284"/>
    </source>
</evidence>
<reference evidence="5 6" key="1">
    <citation type="submission" date="2017-04" db="EMBL/GenBank/DDBJ databases">
        <title>Genomic insights into metabolism of Thermodesulfobium acidiphilum.</title>
        <authorList>
            <person name="Toshchakov S.V."/>
            <person name="Frolov E.N."/>
            <person name="Kublanov I.V."/>
            <person name="Samarov N.I."/>
            <person name="Novikov A."/>
            <person name="Lebedinsky A.V."/>
            <person name="Bonch-Osmolovskaya E.A."/>
            <person name="Chernyh N.A."/>
        </authorList>
    </citation>
    <scope>NUCLEOTIDE SEQUENCE [LARGE SCALE GENOMIC DNA]</scope>
    <source>
        <strain evidence="5 6">3127-1</strain>
    </source>
</reference>
<dbReference type="Pfam" id="PF11563">
    <property type="entry name" value="Protoglobin"/>
    <property type="match status" value="1"/>
</dbReference>
<dbReference type="InterPro" id="IPR039379">
    <property type="entry name" value="Protoglobin_sensor_dom"/>
</dbReference>
<dbReference type="Gene3D" id="6.10.250.3200">
    <property type="match status" value="1"/>
</dbReference>
<organism evidence="5 6">
    <name type="scientific">Thermodesulfobium acidiphilum</name>
    <dbReference type="NCBI Taxonomy" id="1794699"/>
    <lineage>
        <taxon>Bacteria</taxon>
        <taxon>Pseudomonadati</taxon>
        <taxon>Thermodesulfobiota</taxon>
        <taxon>Thermodesulfobiia</taxon>
        <taxon>Thermodesulfobiales</taxon>
        <taxon>Thermodesulfobiaceae</taxon>
        <taxon>Thermodesulfobium</taxon>
    </lineage>
</organism>
<gene>
    <name evidence="5" type="ORF">TDSAC_1585</name>
</gene>
<evidence type="ECO:0000256" key="1">
    <source>
        <dbReference type="ARBA" id="ARBA00023224"/>
    </source>
</evidence>
<dbReference type="GO" id="GO:0006935">
    <property type="term" value="P:chemotaxis"/>
    <property type="evidence" value="ECO:0007669"/>
    <property type="project" value="InterPro"/>
</dbReference>
<keyword evidence="6" id="KW-1185">Reference proteome</keyword>
<feature type="domain" description="Methyl-accepting transducer" evidence="4">
    <location>
        <begin position="160"/>
        <end position="249"/>
    </location>
</feature>
<dbReference type="GO" id="GO:0019825">
    <property type="term" value="F:oxygen binding"/>
    <property type="evidence" value="ECO:0007669"/>
    <property type="project" value="InterPro"/>
</dbReference>